<feature type="compositionally biased region" description="Low complexity" evidence="1">
    <location>
        <begin position="74"/>
        <end position="84"/>
    </location>
</feature>
<feature type="region of interest" description="Disordered" evidence="1">
    <location>
        <begin position="69"/>
        <end position="192"/>
    </location>
</feature>
<gene>
    <name evidence="2" type="ORF">X797_006081</name>
</gene>
<evidence type="ECO:0000313" key="2">
    <source>
        <dbReference type="EMBL" id="EXV00674.1"/>
    </source>
</evidence>
<dbReference type="eggNOG" id="ENOG502RMQQ">
    <property type="taxonomic scope" value="Eukaryota"/>
</dbReference>
<comment type="caution">
    <text evidence="2">The sequence shown here is derived from an EMBL/GenBank/DDBJ whole genome shotgun (WGS) entry which is preliminary data.</text>
</comment>
<dbReference type="AlphaFoldDB" id="A0A0A1UTU2"/>
<evidence type="ECO:0000256" key="1">
    <source>
        <dbReference type="SAM" id="MobiDB-lite"/>
    </source>
</evidence>
<proteinExistence type="predicted"/>
<feature type="compositionally biased region" description="Polar residues" evidence="1">
    <location>
        <begin position="151"/>
        <end position="183"/>
    </location>
</feature>
<feature type="compositionally biased region" description="Polar residues" evidence="1">
    <location>
        <begin position="34"/>
        <end position="43"/>
    </location>
</feature>
<dbReference type="OrthoDB" id="4940191at2759"/>
<sequence>MGGPMCQGIRKFGCGHTADCHLPCNRSPEHGKQGRSSRLSQRLQGFFSRRSKVRKNRLVTQDSVKCEDCRDSDAYSASDPADAAADVEDHHVSDASHDKSSPQNTQEDETQQPLTVRMSAGSDKTLAELGPTIRAVRDSSAPDESLLPGDSETSSGIQLASESLDDSYTVQPGLSSKCGNRSITKGKLKRPPVQFNFMGDKARRRERYWKSRTPSSESMVCEKALREEEEGAFF</sequence>
<dbReference type="EMBL" id="JELW01000011">
    <property type="protein sequence ID" value="EXV00674.1"/>
    <property type="molecule type" value="Genomic_DNA"/>
</dbReference>
<reference evidence="2 3" key="1">
    <citation type="submission" date="2014-02" db="EMBL/GenBank/DDBJ databases">
        <title>The genome sequence of the entomopathogenic fungus Metarhizium robertsii ARSEF 2575.</title>
        <authorList>
            <person name="Giuliano Garisto Donzelli B."/>
            <person name="Roe B.A."/>
            <person name="Macmil S.L."/>
            <person name="Krasnoff S.B."/>
            <person name="Gibson D.M."/>
        </authorList>
    </citation>
    <scope>NUCLEOTIDE SEQUENCE [LARGE SCALE GENOMIC DNA]</scope>
    <source>
        <strain evidence="2 3">ARSEF 2575</strain>
    </source>
</reference>
<organism evidence="2 3">
    <name type="scientific">Metarhizium robertsii</name>
    <dbReference type="NCBI Taxonomy" id="568076"/>
    <lineage>
        <taxon>Eukaryota</taxon>
        <taxon>Fungi</taxon>
        <taxon>Dikarya</taxon>
        <taxon>Ascomycota</taxon>
        <taxon>Pezizomycotina</taxon>
        <taxon>Sordariomycetes</taxon>
        <taxon>Hypocreomycetidae</taxon>
        <taxon>Hypocreales</taxon>
        <taxon>Clavicipitaceae</taxon>
        <taxon>Metarhizium</taxon>
    </lineage>
</organism>
<accession>A0A0A1UTU2</accession>
<dbReference type="HOGENOM" id="CLU_1185252_0_0_1"/>
<feature type="compositionally biased region" description="Basic and acidic residues" evidence="1">
    <location>
        <begin position="87"/>
        <end position="100"/>
    </location>
</feature>
<name>A0A0A1UTU2_9HYPO</name>
<feature type="region of interest" description="Disordered" evidence="1">
    <location>
        <begin position="27"/>
        <end position="50"/>
    </location>
</feature>
<evidence type="ECO:0000313" key="3">
    <source>
        <dbReference type="Proteomes" id="UP000030151"/>
    </source>
</evidence>
<dbReference type="Proteomes" id="UP000030151">
    <property type="component" value="Unassembled WGS sequence"/>
</dbReference>
<protein>
    <submittedName>
        <fullName evidence="2">Uncharacterized protein</fullName>
    </submittedName>
</protein>